<sequence length="385" mass="45320">MEKRTQASQSRQWHGVNLGNWLVLEKWMEPHLFEGLAADDENELAREADPEWLQQRIKHHRDLYITEDDFRQIAQSGLNLVRLPVPYTVLSKKPPLGGCYRYVDKAMDWCEKYGLKLLIDLHTAPGGQNGFDSSGVIGKVTWHLKPQKVEQAIEVLEGLARRYGTREGLFGIEVINEPISYTVFRSSRKRYAPRNPKDAAISTYVPLRFLRQYYLACYKRLRRCLPPDKAIVFHDGFRLAHWKTFFAKHHMSNVYVDAHIYLSAAERAVRMHNPLAYRLILAFERHRLRDMQRHVPVIVGEWCVENDWAKDLDRGELTDDEFDDEQQRRFALVTRMQLECFAACSGWVYWSWKLEPSQHTAPDAMWKECWDFRRAMMHGWLPSDL</sequence>
<keyword evidence="9 13" id="KW-0326">Glycosidase</keyword>
<dbReference type="InterPro" id="IPR001547">
    <property type="entry name" value="Glyco_hydro_5"/>
</dbReference>
<comment type="function">
    <text evidence="11">Glucosidase involved in the degradation of cellulosic biomass. Active on lichenan.</text>
</comment>
<evidence type="ECO:0000256" key="2">
    <source>
        <dbReference type="ARBA" id="ARBA00022475"/>
    </source>
</evidence>
<dbReference type="RefSeq" id="WP_157847184.1">
    <property type="nucleotide sequence ID" value="NZ_MWWQ01000014.1"/>
</dbReference>
<evidence type="ECO:0000256" key="5">
    <source>
        <dbReference type="ARBA" id="ARBA00022968"/>
    </source>
</evidence>
<comment type="subcellular location">
    <subcellularLocation>
        <location evidence="1">Cell membrane</location>
        <topology evidence="1">Single-pass type II membrane protein</topology>
    </subcellularLocation>
</comment>
<dbReference type="InterPro" id="IPR050386">
    <property type="entry name" value="Glycosyl_hydrolase_5"/>
</dbReference>
<dbReference type="AlphaFoldDB" id="A0A261ERF0"/>
<dbReference type="GO" id="GO:0005576">
    <property type="term" value="C:extracellular region"/>
    <property type="evidence" value="ECO:0007669"/>
    <property type="project" value="TreeGrafter"/>
</dbReference>
<dbReference type="InterPro" id="IPR017853">
    <property type="entry name" value="GH"/>
</dbReference>
<dbReference type="Pfam" id="PF00150">
    <property type="entry name" value="Cellulase"/>
    <property type="match status" value="1"/>
</dbReference>
<dbReference type="PANTHER" id="PTHR31297">
    <property type="entry name" value="GLUCAN ENDO-1,6-BETA-GLUCOSIDASE B"/>
    <property type="match status" value="1"/>
</dbReference>
<organism evidence="15 16">
    <name type="scientific">Pseudoscardovia suis</name>
    <dbReference type="NCBI Taxonomy" id="987063"/>
    <lineage>
        <taxon>Bacteria</taxon>
        <taxon>Bacillati</taxon>
        <taxon>Actinomycetota</taxon>
        <taxon>Actinomycetes</taxon>
        <taxon>Bifidobacteriales</taxon>
        <taxon>Bifidobacteriaceae</taxon>
        <taxon>Pseudoscardovia</taxon>
    </lineage>
</organism>
<dbReference type="PANTHER" id="PTHR31297:SF34">
    <property type="entry name" value="GLUCAN 1,3-BETA-GLUCOSIDASE 2"/>
    <property type="match status" value="1"/>
</dbReference>
<evidence type="ECO:0000259" key="14">
    <source>
        <dbReference type="Pfam" id="PF00150"/>
    </source>
</evidence>
<dbReference type="OrthoDB" id="4771662at2"/>
<gene>
    <name evidence="15" type="ORF">PSSU_1257</name>
</gene>
<dbReference type="EMBL" id="MWWQ01000014">
    <property type="protein sequence ID" value="OZG49433.1"/>
    <property type="molecule type" value="Genomic_DNA"/>
</dbReference>
<dbReference type="GO" id="GO:0005886">
    <property type="term" value="C:plasma membrane"/>
    <property type="evidence" value="ECO:0007669"/>
    <property type="project" value="UniProtKB-SubCell"/>
</dbReference>
<evidence type="ECO:0000256" key="7">
    <source>
        <dbReference type="ARBA" id="ARBA00023136"/>
    </source>
</evidence>
<keyword evidence="8" id="KW-0325">Glycoprotein</keyword>
<dbReference type="GO" id="GO:0009986">
    <property type="term" value="C:cell surface"/>
    <property type="evidence" value="ECO:0007669"/>
    <property type="project" value="TreeGrafter"/>
</dbReference>
<name>A0A261ERF0_9BIFI</name>
<keyword evidence="4 13" id="KW-0378">Hydrolase</keyword>
<keyword evidence="7" id="KW-0472">Membrane</keyword>
<keyword evidence="3" id="KW-0812">Transmembrane</keyword>
<evidence type="ECO:0000256" key="9">
    <source>
        <dbReference type="ARBA" id="ARBA00023295"/>
    </source>
</evidence>
<dbReference type="GO" id="GO:0008422">
    <property type="term" value="F:beta-glucosidase activity"/>
    <property type="evidence" value="ECO:0007669"/>
    <property type="project" value="TreeGrafter"/>
</dbReference>
<evidence type="ECO:0000256" key="4">
    <source>
        <dbReference type="ARBA" id="ARBA00022801"/>
    </source>
</evidence>
<evidence type="ECO:0000256" key="1">
    <source>
        <dbReference type="ARBA" id="ARBA00004401"/>
    </source>
</evidence>
<evidence type="ECO:0000313" key="16">
    <source>
        <dbReference type="Proteomes" id="UP000216454"/>
    </source>
</evidence>
<keyword evidence="5" id="KW-0735">Signal-anchor</keyword>
<evidence type="ECO:0000256" key="6">
    <source>
        <dbReference type="ARBA" id="ARBA00022989"/>
    </source>
</evidence>
<protein>
    <recommendedName>
        <fullName evidence="12">Exo-1,3-beta-glucanase D</fullName>
    </recommendedName>
</protein>
<evidence type="ECO:0000256" key="11">
    <source>
        <dbReference type="ARBA" id="ARBA00037126"/>
    </source>
</evidence>
<dbReference type="GO" id="GO:0009251">
    <property type="term" value="P:glucan catabolic process"/>
    <property type="evidence" value="ECO:0007669"/>
    <property type="project" value="TreeGrafter"/>
</dbReference>
<evidence type="ECO:0000313" key="15">
    <source>
        <dbReference type="EMBL" id="OZG49433.1"/>
    </source>
</evidence>
<keyword evidence="10" id="KW-0961">Cell wall biogenesis/degradation</keyword>
<dbReference type="SUPFAM" id="SSF51445">
    <property type="entry name" value="(Trans)glycosidases"/>
    <property type="match status" value="1"/>
</dbReference>
<keyword evidence="2" id="KW-1003">Cell membrane</keyword>
<evidence type="ECO:0000256" key="12">
    <source>
        <dbReference type="ARBA" id="ARBA00041260"/>
    </source>
</evidence>
<feature type="domain" description="Glycoside hydrolase family 5" evidence="14">
    <location>
        <begin position="64"/>
        <end position="319"/>
    </location>
</feature>
<comment type="similarity">
    <text evidence="13">Belongs to the glycosyl hydrolase 5 (cellulase A) family.</text>
</comment>
<evidence type="ECO:0000256" key="8">
    <source>
        <dbReference type="ARBA" id="ARBA00023180"/>
    </source>
</evidence>
<dbReference type="GO" id="GO:0071555">
    <property type="term" value="P:cell wall organization"/>
    <property type="evidence" value="ECO:0007669"/>
    <property type="project" value="UniProtKB-KW"/>
</dbReference>
<keyword evidence="6" id="KW-1133">Transmembrane helix</keyword>
<proteinExistence type="inferred from homology"/>
<dbReference type="Proteomes" id="UP000216454">
    <property type="component" value="Unassembled WGS sequence"/>
</dbReference>
<evidence type="ECO:0000256" key="10">
    <source>
        <dbReference type="ARBA" id="ARBA00023316"/>
    </source>
</evidence>
<evidence type="ECO:0000256" key="3">
    <source>
        <dbReference type="ARBA" id="ARBA00022692"/>
    </source>
</evidence>
<reference evidence="15 16" key="1">
    <citation type="journal article" date="2017" name="BMC Genomics">
        <title>Comparative genomic and phylogenomic analyses of the Bifidobacteriaceae family.</title>
        <authorList>
            <person name="Lugli G.A."/>
            <person name="Milani C."/>
            <person name="Turroni F."/>
            <person name="Duranti S."/>
            <person name="Mancabelli L."/>
            <person name="Mangifesta M."/>
            <person name="Ferrario C."/>
            <person name="Modesto M."/>
            <person name="Mattarelli P."/>
            <person name="Jiri K."/>
            <person name="van Sinderen D."/>
            <person name="Ventura M."/>
        </authorList>
    </citation>
    <scope>NUCLEOTIDE SEQUENCE [LARGE SCALE GENOMIC DNA]</scope>
    <source>
        <strain evidence="15 16">DSM 24744</strain>
    </source>
</reference>
<comment type="caution">
    <text evidence="15">The sequence shown here is derived from an EMBL/GenBank/DDBJ whole genome shotgun (WGS) entry which is preliminary data.</text>
</comment>
<evidence type="ECO:0000256" key="13">
    <source>
        <dbReference type="RuleBase" id="RU361153"/>
    </source>
</evidence>
<keyword evidence="16" id="KW-1185">Reference proteome</keyword>
<dbReference type="Gene3D" id="3.20.20.80">
    <property type="entry name" value="Glycosidases"/>
    <property type="match status" value="1"/>
</dbReference>
<accession>A0A261ERF0</accession>